<proteinExistence type="predicted"/>
<name>A0A0E9XJ31_ANGAN</name>
<accession>A0A0E9XJ31</accession>
<dbReference type="EMBL" id="GBXM01006757">
    <property type="protein sequence ID" value="JAI01821.1"/>
    <property type="molecule type" value="Transcribed_RNA"/>
</dbReference>
<reference evidence="1" key="2">
    <citation type="journal article" date="2015" name="Fish Shellfish Immunol.">
        <title>Early steps in the European eel (Anguilla anguilla)-Vibrio vulnificus interaction in the gills: Role of the RtxA13 toxin.</title>
        <authorList>
            <person name="Callol A."/>
            <person name="Pajuelo D."/>
            <person name="Ebbesson L."/>
            <person name="Teles M."/>
            <person name="MacKenzie S."/>
            <person name="Amaro C."/>
        </authorList>
    </citation>
    <scope>NUCLEOTIDE SEQUENCE</scope>
</reference>
<protein>
    <submittedName>
        <fullName evidence="1">Uncharacterized protein</fullName>
    </submittedName>
</protein>
<organism evidence="1">
    <name type="scientific">Anguilla anguilla</name>
    <name type="common">European freshwater eel</name>
    <name type="synonym">Muraena anguilla</name>
    <dbReference type="NCBI Taxonomy" id="7936"/>
    <lineage>
        <taxon>Eukaryota</taxon>
        <taxon>Metazoa</taxon>
        <taxon>Chordata</taxon>
        <taxon>Craniata</taxon>
        <taxon>Vertebrata</taxon>
        <taxon>Euteleostomi</taxon>
        <taxon>Actinopterygii</taxon>
        <taxon>Neopterygii</taxon>
        <taxon>Teleostei</taxon>
        <taxon>Anguilliformes</taxon>
        <taxon>Anguillidae</taxon>
        <taxon>Anguilla</taxon>
    </lineage>
</organism>
<sequence length="34" mass="3979">MASYVDNSFRQAVMKNPAERTQQVRSIIFLNCLF</sequence>
<dbReference type="AlphaFoldDB" id="A0A0E9XJ31"/>
<evidence type="ECO:0000313" key="1">
    <source>
        <dbReference type="EMBL" id="JAI01821.1"/>
    </source>
</evidence>
<reference evidence="1" key="1">
    <citation type="submission" date="2014-11" db="EMBL/GenBank/DDBJ databases">
        <authorList>
            <person name="Amaro Gonzalez C."/>
        </authorList>
    </citation>
    <scope>NUCLEOTIDE SEQUENCE</scope>
</reference>